<dbReference type="SUPFAM" id="SSF50494">
    <property type="entry name" value="Trypsin-like serine proteases"/>
    <property type="match status" value="1"/>
</dbReference>
<dbReference type="InterPro" id="IPR043504">
    <property type="entry name" value="Peptidase_S1_PA_chymotrypsin"/>
</dbReference>
<accession>A0A485M0U2</accession>
<reference evidence="1" key="1">
    <citation type="submission" date="2019-03" db="EMBL/GenBank/DDBJ databases">
        <authorList>
            <person name="Hao L."/>
        </authorList>
    </citation>
    <scope>NUCLEOTIDE SEQUENCE</scope>
</reference>
<dbReference type="EMBL" id="CAADRN010000176">
    <property type="protein sequence ID" value="VFU14629.1"/>
    <property type="molecule type" value="Genomic_DNA"/>
</dbReference>
<evidence type="ECO:0000313" key="1">
    <source>
        <dbReference type="EMBL" id="VFU14629.1"/>
    </source>
</evidence>
<organism evidence="1">
    <name type="scientific">anaerobic digester metagenome</name>
    <dbReference type="NCBI Taxonomy" id="1263854"/>
    <lineage>
        <taxon>unclassified sequences</taxon>
        <taxon>metagenomes</taxon>
        <taxon>ecological metagenomes</taxon>
    </lineage>
</organism>
<proteinExistence type="predicted"/>
<name>A0A485M0U2_9ZZZZ</name>
<sequence>MDRYFSALKKTRGKLLALQNVVGIGVGYKTSGAEDTGDPCFVIYVQKKLSPGDLSRKQVVPRKIDGLNTDVVESGVFRMLNVRTSRERPCQPGVSIGHYKSTAGTLGAVVKDRKTGELMVLSNNHVLANGSSIQEARAKTGDPILQPGPYDGGTINDRIGVLHRYVPLVKTVSRADCPVASAVARGGTRLLNLLVADYELRLYKHFKNENVVDCALAKLDSPDLVLATVLEVGEVAGTAEIKPGQKVQKSGRTTGLTSGKVKSVGTTLQVEMKNDEKVWFSDQVVAEMASQPGDSGALILNPERKAVGLLFAGSDKLTVFNRIGTVLDRLGVEL</sequence>
<protein>
    <submittedName>
        <fullName evidence="1">Uncharacterized protein</fullName>
    </submittedName>
</protein>
<gene>
    <name evidence="1" type="ORF">SCFA_2570004</name>
</gene>
<dbReference type="InterPro" id="IPR009003">
    <property type="entry name" value="Peptidase_S1_PA"/>
</dbReference>
<dbReference type="Gene3D" id="2.40.10.10">
    <property type="entry name" value="Trypsin-like serine proteases"/>
    <property type="match status" value="1"/>
</dbReference>
<dbReference type="AlphaFoldDB" id="A0A485M0U2"/>